<proteinExistence type="predicted"/>
<protein>
    <submittedName>
        <fullName evidence="1">Uncharacterized protein</fullName>
    </submittedName>
</protein>
<reference evidence="1 2" key="1">
    <citation type="submission" date="2019-01" db="EMBL/GenBank/DDBJ databases">
        <title>Complete sequence and annotation of the Mycoplasma phocirhinis strain 852T genome.</title>
        <authorList>
            <person name="Frasca S.Jr."/>
            <person name="Kutish G.F."/>
            <person name="Castellanos Gell J."/>
            <person name="Michaels D.L."/>
            <person name="Brown D.R."/>
        </authorList>
    </citation>
    <scope>NUCLEOTIDE SEQUENCE [LARGE SCALE GENOMIC DNA]</scope>
    <source>
        <strain evidence="1 2">852</strain>
    </source>
</reference>
<dbReference type="EMBL" id="CP034841">
    <property type="protein sequence ID" value="QBF34476.1"/>
    <property type="molecule type" value="Genomic_DNA"/>
</dbReference>
<organism evidence="1 2">
    <name type="scientific">Mycoplasmopsis phocirhinis</name>
    <dbReference type="NCBI Taxonomy" id="142650"/>
    <lineage>
        <taxon>Bacteria</taxon>
        <taxon>Bacillati</taxon>
        <taxon>Mycoplasmatota</taxon>
        <taxon>Mycoplasmoidales</taxon>
        <taxon>Metamycoplasmataceae</taxon>
        <taxon>Mycoplasmopsis</taxon>
    </lineage>
</organism>
<accession>A0A4P6MP53</accession>
<evidence type="ECO:0000313" key="2">
    <source>
        <dbReference type="Proteomes" id="UP000289326"/>
    </source>
</evidence>
<name>A0A4P6MP53_9BACT</name>
<dbReference type="Proteomes" id="UP000289326">
    <property type="component" value="Chromosome"/>
</dbReference>
<keyword evidence="2" id="KW-1185">Reference proteome</keyword>
<gene>
    <name evidence="1" type="ORF">EG856_00840</name>
</gene>
<dbReference type="RefSeq" id="WP_130429254.1">
    <property type="nucleotide sequence ID" value="NZ_CP034841.1"/>
</dbReference>
<evidence type="ECO:0000313" key="1">
    <source>
        <dbReference type="EMBL" id="QBF34476.1"/>
    </source>
</evidence>
<dbReference type="AlphaFoldDB" id="A0A4P6MP53"/>
<sequence>MRNENTLFSFKHIDNKCIDKDFKLARTAMVRMYGLIANDWVKYWKVKSLTKLEVEDWQEKLTL</sequence>
<dbReference type="KEGG" id="mphi:EG856_00840"/>